<proteinExistence type="predicted"/>
<feature type="region of interest" description="Disordered" evidence="1">
    <location>
        <begin position="182"/>
        <end position="206"/>
    </location>
</feature>
<name>B4D9R1_9BACT</name>
<keyword evidence="4" id="KW-1185">Reference proteome</keyword>
<evidence type="ECO:0000313" key="4">
    <source>
        <dbReference type="Proteomes" id="UP000005824"/>
    </source>
</evidence>
<dbReference type="InParanoid" id="B4D9R1"/>
<dbReference type="EMBL" id="ABVL01000027">
    <property type="protein sequence ID" value="EDY16842.1"/>
    <property type="molecule type" value="Genomic_DNA"/>
</dbReference>
<feature type="compositionally biased region" description="Low complexity" evidence="1">
    <location>
        <begin position="28"/>
        <end position="49"/>
    </location>
</feature>
<dbReference type="RefSeq" id="WP_006982972.1">
    <property type="nucleotide sequence ID" value="NZ_ABVL01000027.1"/>
</dbReference>
<protein>
    <submittedName>
        <fullName evidence="3">Uncharacterized protein</fullName>
    </submittedName>
</protein>
<dbReference type="AlphaFoldDB" id="B4D9R1"/>
<organism evidence="3 4">
    <name type="scientific">Chthoniobacter flavus Ellin428</name>
    <dbReference type="NCBI Taxonomy" id="497964"/>
    <lineage>
        <taxon>Bacteria</taxon>
        <taxon>Pseudomonadati</taxon>
        <taxon>Verrucomicrobiota</taxon>
        <taxon>Spartobacteria</taxon>
        <taxon>Chthoniobacterales</taxon>
        <taxon>Chthoniobacteraceae</taxon>
        <taxon>Chthoniobacter</taxon>
    </lineage>
</organism>
<sequence>MKFLPILLALFLTAPLLHAQKQGGGAGRNNQNQNQNNTPSATPSATPTPTNIPMWRCNLPGGSYSVALRAIVSVSSHEYLVDGIARVTEVNIDTVGNALARFYYIEPSTPNSPIGLGQATIDKAQQMLQDGAARTGQDVWQKVVKNYPTTTHAHTIEYRVADKDTLSKLYTSAESSLRLNRNAVFDGTNTTQTDPTQTPNPNIPSN</sequence>
<evidence type="ECO:0000313" key="3">
    <source>
        <dbReference type="EMBL" id="EDY16842.1"/>
    </source>
</evidence>
<feature type="signal peptide" evidence="2">
    <location>
        <begin position="1"/>
        <end position="19"/>
    </location>
</feature>
<gene>
    <name evidence="3" type="ORF">CfE428DRAFT_5651</name>
</gene>
<feature type="region of interest" description="Disordered" evidence="1">
    <location>
        <begin position="21"/>
        <end position="52"/>
    </location>
</feature>
<dbReference type="Proteomes" id="UP000005824">
    <property type="component" value="Unassembled WGS sequence"/>
</dbReference>
<evidence type="ECO:0000256" key="2">
    <source>
        <dbReference type="SAM" id="SignalP"/>
    </source>
</evidence>
<dbReference type="eggNOG" id="ENOG5034C5C">
    <property type="taxonomic scope" value="Bacteria"/>
</dbReference>
<comment type="caution">
    <text evidence="3">The sequence shown here is derived from an EMBL/GenBank/DDBJ whole genome shotgun (WGS) entry which is preliminary data.</text>
</comment>
<feature type="compositionally biased region" description="Low complexity" evidence="1">
    <location>
        <begin position="188"/>
        <end position="200"/>
    </location>
</feature>
<reference evidence="3 4" key="1">
    <citation type="journal article" date="2011" name="J. Bacteriol.">
        <title>Genome sequence of Chthoniobacter flavus Ellin428, an aerobic heterotrophic soil bacterium.</title>
        <authorList>
            <person name="Kant R."/>
            <person name="van Passel M.W."/>
            <person name="Palva A."/>
            <person name="Lucas S."/>
            <person name="Lapidus A."/>
            <person name="Glavina Del Rio T."/>
            <person name="Dalin E."/>
            <person name="Tice H."/>
            <person name="Bruce D."/>
            <person name="Goodwin L."/>
            <person name="Pitluck S."/>
            <person name="Larimer F.W."/>
            <person name="Land M.L."/>
            <person name="Hauser L."/>
            <person name="Sangwan P."/>
            <person name="de Vos W.M."/>
            <person name="Janssen P.H."/>
            <person name="Smidt H."/>
        </authorList>
    </citation>
    <scope>NUCLEOTIDE SEQUENCE [LARGE SCALE GENOMIC DNA]</scope>
    <source>
        <strain evidence="3 4">Ellin428</strain>
    </source>
</reference>
<evidence type="ECO:0000256" key="1">
    <source>
        <dbReference type="SAM" id="MobiDB-lite"/>
    </source>
</evidence>
<feature type="chain" id="PRO_5002802639" evidence="2">
    <location>
        <begin position="20"/>
        <end position="206"/>
    </location>
</feature>
<accession>B4D9R1</accession>
<keyword evidence="2" id="KW-0732">Signal</keyword>